<evidence type="ECO:0000313" key="3">
    <source>
        <dbReference type="EMBL" id="CAG8619487.1"/>
    </source>
</evidence>
<dbReference type="SUPFAM" id="SSF46934">
    <property type="entry name" value="UBA-like"/>
    <property type="match status" value="1"/>
</dbReference>
<dbReference type="Gene3D" id="1.10.8.10">
    <property type="entry name" value="DNA helicase RuvA subunit, C-terminal domain"/>
    <property type="match status" value="1"/>
</dbReference>
<feature type="compositionally biased region" description="Polar residues" evidence="1">
    <location>
        <begin position="620"/>
        <end position="633"/>
    </location>
</feature>
<dbReference type="InterPro" id="IPR052586">
    <property type="entry name" value="ASCC2"/>
</dbReference>
<evidence type="ECO:0000313" key="4">
    <source>
        <dbReference type="Proteomes" id="UP000789396"/>
    </source>
</evidence>
<comment type="caution">
    <text evidence="3">The sequence shown here is derived from an EMBL/GenBank/DDBJ whole genome shotgun (WGS) entry which is preliminary data.</text>
</comment>
<gene>
    <name evidence="3" type="ORF">RFULGI_LOCUS7306</name>
</gene>
<protein>
    <submittedName>
        <fullName evidence="3">4427_t:CDS:1</fullName>
    </submittedName>
</protein>
<accession>A0A9N9GQU9</accession>
<sequence>MATQKIKNLVVPPYIDKYGSQSVTDSQWIAALNIWTSSLSLILKSNDTDFANYLFHNESLQKFLESFLGIRAKIRRFEIMQNRHSMEVDLDKKVLAILLRLSEPSISSIQMKNGITLGEALYQNNLISVPFLLDVVAMYGRSNTKQIEKFIDNTIKSVTKIIQDFEMHSSDKFQEIADSEKTSKSVMIDKKKLANARTYLEYMLDISITLDCLFIVSKSVANIFNDRQDFEDNVDFLMTIENFYDNIIPIISKIFESDKKFSDISRDLIILKHALVSLTFHTLNACYFSPVGFTSNEGDVYSFVKSDDKLEDIENINSKIERMGDVLLFFIESSQLDKPVESFVDAPLLLDIEIEFDLSGKLIRIKNEVLNGYPFFKKKTHLMDLLQDSVDYIVGSLELLRNMNQESDKLPWQIRLEEKQKKHFARSITHKSDTIDTIDTIEDSDMKRIALISQVQDLFPDLGEGFIEECLTAFDDNVEMIINRLLENSLPAHLNELDRSMARAWKGKWQKIIYVKRFYRRRTFTRDDFTHLQDEFDNLVITHESELIKAFQSDQSVFERTSAVRRSDKRARLKNITGMADEQLEGWYIMFQRNFRDNREEASSSDLSRSKTDSSDFSRSKTNSDFSRSKTNS</sequence>
<feature type="non-terminal residue" evidence="3">
    <location>
        <position position="1"/>
    </location>
</feature>
<dbReference type="Pfam" id="PF02845">
    <property type="entry name" value="CUE"/>
    <property type="match status" value="1"/>
</dbReference>
<dbReference type="PANTHER" id="PTHR21494:SF0">
    <property type="entry name" value="ACTIVATING SIGNAL COINTEGRATOR 1 COMPLEX SUBUNIT 2"/>
    <property type="match status" value="1"/>
</dbReference>
<organism evidence="3 4">
    <name type="scientific">Racocetra fulgida</name>
    <dbReference type="NCBI Taxonomy" id="60492"/>
    <lineage>
        <taxon>Eukaryota</taxon>
        <taxon>Fungi</taxon>
        <taxon>Fungi incertae sedis</taxon>
        <taxon>Mucoromycota</taxon>
        <taxon>Glomeromycotina</taxon>
        <taxon>Glomeromycetes</taxon>
        <taxon>Diversisporales</taxon>
        <taxon>Gigasporaceae</taxon>
        <taxon>Racocetra</taxon>
    </lineage>
</organism>
<reference evidence="3" key="1">
    <citation type="submission" date="2021-06" db="EMBL/GenBank/DDBJ databases">
        <authorList>
            <person name="Kallberg Y."/>
            <person name="Tangrot J."/>
            <person name="Rosling A."/>
        </authorList>
    </citation>
    <scope>NUCLEOTIDE SEQUENCE</scope>
    <source>
        <strain evidence="3">IN212</strain>
    </source>
</reference>
<feature type="domain" description="CUE" evidence="2">
    <location>
        <begin position="447"/>
        <end position="490"/>
    </location>
</feature>
<dbReference type="PANTHER" id="PTHR21494">
    <property type="entry name" value="ACTIVATING SIGNAL COINTEGRATOR 1 COMPLEX SUBUNIT 2 ASC-1 COMPLEX SUBUNIT P100"/>
    <property type="match status" value="1"/>
</dbReference>
<dbReference type="GO" id="GO:0043130">
    <property type="term" value="F:ubiquitin binding"/>
    <property type="evidence" value="ECO:0007669"/>
    <property type="project" value="InterPro"/>
</dbReference>
<dbReference type="PROSITE" id="PS51140">
    <property type="entry name" value="CUE"/>
    <property type="match status" value="1"/>
</dbReference>
<dbReference type="OrthoDB" id="5577209at2759"/>
<dbReference type="Proteomes" id="UP000789396">
    <property type="component" value="Unassembled WGS sequence"/>
</dbReference>
<dbReference type="InterPro" id="IPR003892">
    <property type="entry name" value="CUE"/>
</dbReference>
<dbReference type="SMART" id="SM00546">
    <property type="entry name" value="CUE"/>
    <property type="match status" value="1"/>
</dbReference>
<name>A0A9N9GQU9_9GLOM</name>
<keyword evidence="4" id="KW-1185">Reference proteome</keyword>
<evidence type="ECO:0000256" key="1">
    <source>
        <dbReference type="SAM" id="MobiDB-lite"/>
    </source>
</evidence>
<feature type="compositionally biased region" description="Basic and acidic residues" evidence="1">
    <location>
        <begin position="600"/>
        <end position="619"/>
    </location>
</feature>
<dbReference type="EMBL" id="CAJVPZ010010398">
    <property type="protein sequence ID" value="CAG8619487.1"/>
    <property type="molecule type" value="Genomic_DNA"/>
</dbReference>
<proteinExistence type="predicted"/>
<dbReference type="InterPro" id="IPR041800">
    <property type="entry name" value="ASCC2_CUE"/>
</dbReference>
<feature type="region of interest" description="Disordered" evidence="1">
    <location>
        <begin position="600"/>
        <end position="633"/>
    </location>
</feature>
<dbReference type="CDD" id="cd14364">
    <property type="entry name" value="CUE_ASCC2"/>
    <property type="match status" value="1"/>
</dbReference>
<dbReference type="InterPro" id="IPR009060">
    <property type="entry name" value="UBA-like_sf"/>
</dbReference>
<evidence type="ECO:0000259" key="2">
    <source>
        <dbReference type="PROSITE" id="PS51140"/>
    </source>
</evidence>
<dbReference type="AlphaFoldDB" id="A0A9N9GQU9"/>